<dbReference type="GO" id="GO:0005634">
    <property type="term" value="C:nucleus"/>
    <property type="evidence" value="ECO:0007669"/>
    <property type="project" value="UniProtKB-SubCell"/>
</dbReference>
<dbReference type="OrthoDB" id="7553592at2759"/>
<dbReference type="KEGG" id="mzt:108724242"/>
<dbReference type="STRING" id="64791.A0A151X0I6"/>
<dbReference type="SUPFAM" id="SSF46689">
    <property type="entry name" value="Homeodomain-like"/>
    <property type="match status" value="1"/>
</dbReference>
<proteinExistence type="predicted"/>
<evidence type="ECO:0008006" key="4">
    <source>
        <dbReference type="Google" id="ProtNLM"/>
    </source>
</evidence>
<dbReference type="InterPro" id="IPR009057">
    <property type="entry name" value="Homeodomain-like_sf"/>
</dbReference>
<evidence type="ECO:0000313" key="2">
    <source>
        <dbReference type="EMBL" id="KYQ53734.1"/>
    </source>
</evidence>
<protein>
    <recommendedName>
        <fullName evidence="4">Mos1 transposase HTH domain-containing protein</fullName>
    </recommendedName>
</protein>
<dbReference type="EMBL" id="KQ982622">
    <property type="protein sequence ID" value="KYQ53734.1"/>
    <property type="molecule type" value="Genomic_DNA"/>
</dbReference>
<sequence>MSAAYASRFEAVFLCTHPKGPKMSYAAAGRYMKKSEGFVRKWVKRYNETKNVDDLPERGIRRSTTKKDDKVIIKIFEKNPGCSLRRGKNLLLKKGIDVSLNTIRQRLLDSEYGWQSKEKQPVRSC</sequence>
<dbReference type="Proteomes" id="UP000075809">
    <property type="component" value="Unassembled WGS sequence"/>
</dbReference>
<accession>A0A151X0I6</accession>
<name>A0A151X0I6_9HYME</name>
<evidence type="ECO:0000313" key="3">
    <source>
        <dbReference type="Proteomes" id="UP000075809"/>
    </source>
</evidence>
<keyword evidence="3" id="KW-1185">Reference proteome</keyword>
<comment type="subcellular location">
    <subcellularLocation>
        <location evidence="1">Nucleus</location>
    </subcellularLocation>
</comment>
<organism evidence="2 3">
    <name type="scientific">Mycetomoellerius zeteki</name>
    <dbReference type="NCBI Taxonomy" id="64791"/>
    <lineage>
        <taxon>Eukaryota</taxon>
        <taxon>Metazoa</taxon>
        <taxon>Ecdysozoa</taxon>
        <taxon>Arthropoda</taxon>
        <taxon>Hexapoda</taxon>
        <taxon>Insecta</taxon>
        <taxon>Pterygota</taxon>
        <taxon>Neoptera</taxon>
        <taxon>Endopterygota</taxon>
        <taxon>Hymenoptera</taxon>
        <taxon>Apocrita</taxon>
        <taxon>Aculeata</taxon>
        <taxon>Formicoidea</taxon>
        <taxon>Formicidae</taxon>
        <taxon>Myrmicinae</taxon>
        <taxon>Mycetomoellerius</taxon>
    </lineage>
</organism>
<dbReference type="AlphaFoldDB" id="A0A151X0I6"/>
<gene>
    <name evidence="2" type="ORF">ALC60_07358</name>
</gene>
<evidence type="ECO:0000256" key="1">
    <source>
        <dbReference type="ARBA" id="ARBA00004123"/>
    </source>
</evidence>
<reference evidence="2 3" key="1">
    <citation type="submission" date="2015-09" db="EMBL/GenBank/DDBJ databases">
        <title>Trachymyrmex zeteki WGS genome.</title>
        <authorList>
            <person name="Nygaard S."/>
            <person name="Hu H."/>
            <person name="Boomsma J."/>
            <person name="Zhang G."/>
        </authorList>
    </citation>
    <scope>NUCLEOTIDE SEQUENCE [LARGE SCALE GENOMIC DNA]</scope>
    <source>
        <strain evidence="2">Tzet28-1</strain>
        <tissue evidence="2">Whole body</tissue>
    </source>
</reference>